<feature type="region of interest" description="Disordered" evidence="1">
    <location>
        <begin position="1"/>
        <end position="22"/>
    </location>
</feature>
<sequence length="143" mass="15981">MTFEQTNRKQRQRMKTDARSHKATARTILDSPLYARLKGGEDLYTAVWALWESLAGTGLSNMTAGTVCHACKTRDLSQLEWALRSTAETGQIKPSAPPARTPVHCQACGKECRPHAGTPIMCSQCKENLRRRKARQGERKTKP</sequence>
<comment type="caution">
    <text evidence="2">The sequence shown here is derived from an EMBL/GenBank/DDBJ whole genome shotgun (WGS) entry which is preliminary data.</text>
</comment>
<protein>
    <submittedName>
        <fullName evidence="2">Uncharacterized protein</fullName>
    </submittedName>
</protein>
<evidence type="ECO:0000313" key="2">
    <source>
        <dbReference type="EMBL" id="MDH7899703.1"/>
    </source>
</evidence>
<name>A0AAJ1P9Z6_9BIFI</name>
<accession>A0AAJ1P9Z6</accession>
<dbReference type="Proteomes" id="UP001157379">
    <property type="component" value="Unassembled WGS sequence"/>
</dbReference>
<gene>
    <name evidence="2" type="ORF">OB936_05705</name>
</gene>
<evidence type="ECO:0000313" key="3">
    <source>
        <dbReference type="Proteomes" id="UP001157379"/>
    </source>
</evidence>
<evidence type="ECO:0000256" key="1">
    <source>
        <dbReference type="SAM" id="MobiDB-lite"/>
    </source>
</evidence>
<dbReference type="AlphaFoldDB" id="A0AAJ1P9Z6"/>
<proteinExistence type="predicted"/>
<organism evidence="2 3">
    <name type="scientific">Bifidobacterium catenulatum subsp. kashiwanohense</name>
    <dbReference type="NCBI Taxonomy" id="630129"/>
    <lineage>
        <taxon>Bacteria</taxon>
        <taxon>Bacillati</taxon>
        <taxon>Actinomycetota</taxon>
        <taxon>Actinomycetes</taxon>
        <taxon>Bifidobacteriales</taxon>
        <taxon>Bifidobacteriaceae</taxon>
        <taxon>Bifidobacterium</taxon>
    </lineage>
</organism>
<dbReference type="RefSeq" id="WP_281108688.1">
    <property type="nucleotide sequence ID" value="NZ_JAOPMD010000012.1"/>
</dbReference>
<reference evidence="2" key="1">
    <citation type="journal article" date="2023" name="Gut Microbes">
        <title>Characterization of Bifidobacterium kashiwanohense that utilizes both milk- and plant-derived oligosaccharides.</title>
        <authorList>
            <person name="Orihara K."/>
            <person name="Yahagi K."/>
            <person name="Saito Y."/>
            <person name="Watanabe Y."/>
            <person name="Sasai T."/>
            <person name="Hara T."/>
            <person name="Tsukuda N."/>
            <person name="Oki K."/>
            <person name="Fujimoto J."/>
            <person name="Matsuki T."/>
        </authorList>
    </citation>
    <scope>NUCLEOTIDE SEQUENCE</scope>
    <source>
        <strain evidence="2">YIT 13057</strain>
    </source>
</reference>
<reference evidence="2" key="2">
    <citation type="submission" date="2023-04" db="EMBL/GenBank/DDBJ databases">
        <authorList>
            <person name="Orihara K."/>
        </authorList>
    </citation>
    <scope>NUCLEOTIDE SEQUENCE</scope>
    <source>
        <strain evidence="2">YIT 13057</strain>
    </source>
</reference>
<dbReference type="EMBL" id="JAOPMD010000012">
    <property type="protein sequence ID" value="MDH7899703.1"/>
    <property type="molecule type" value="Genomic_DNA"/>
</dbReference>